<feature type="region of interest" description="Disordered" evidence="1">
    <location>
        <begin position="444"/>
        <end position="468"/>
    </location>
</feature>
<evidence type="ECO:0000259" key="2">
    <source>
        <dbReference type="Pfam" id="PF03432"/>
    </source>
</evidence>
<evidence type="ECO:0000313" key="3">
    <source>
        <dbReference type="EMBL" id="QNL45195.1"/>
    </source>
</evidence>
<keyword evidence="4" id="KW-1185">Reference proteome</keyword>
<dbReference type="Pfam" id="PF03432">
    <property type="entry name" value="Relaxase"/>
    <property type="match status" value="1"/>
</dbReference>
<dbReference type="InterPro" id="IPR005094">
    <property type="entry name" value="Endonuclease_MobA/VirD2"/>
</dbReference>
<dbReference type="KEGG" id="ohi:H8790_04030"/>
<feature type="compositionally biased region" description="Basic and acidic residues" evidence="1">
    <location>
        <begin position="449"/>
        <end position="468"/>
    </location>
</feature>
<accession>A0A7G9B6L4</accession>
<dbReference type="RefSeq" id="WP_187333651.1">
    <property type="nucleotide sequence ID" value="NZ_CP060490.1"/>
</dbReference>
<dbReference type="Proteomes" id="UP000515960">
    <property type="component" value="Chromosome"/>
</dbReference>
<name>A0A7G9B6L4_9FIRM</name>
<evidence type="ECO:0000313" key="4">
    <source>
        <dbReference type="Proteomes" id="UP000515960"/>
    </source>
</evidence>
<feature type="domain" description="MobA/VirD2-like nuclease" evidence="2">
    <location>
        <begin position="19"/>
        <end position="147"/>
    </location>
</feature>
<dbReference type="EMBL" id="CP060490">
    <property type="protein sequence ID" value="QNL45195.1"/>
    <property type="molecule type" value="Genomic_DNA"/>
</dbReference>
<dbReference type="AlphaFoldDB" id="A0A7G9B6L4"/>
<sequence>MAVTKILARRGGLAQAIAYVVNGDKTEEQVLTATQGCSIGSACAEMQDAKIRWNKTDGVQLYHIIQSFRPGEITPGLALEIAQEFVREHLPGYQAVIGIHTDREHIHAHIIFNSVNQFTGEKYHSNARSYYQQIRAISDRLCREHGLSVIVQGEPARSVSYIEWLRQSKGQPTFRSMLEADLRDAIRDANDLGHFFLLMEHKGYEIHHGGRLGFRLRGQDRFQYPGRRDPLFTEDGIRAAIQGNLEQIEAGLRPVLPARLAYQPYRKHPKYSGFLALYVHYLYLLGKIEKRQYPPRMTPHLRQAVMHFERYQAQFAFLRENDIRTPADMAAFEQRTEETLGRLTKQRTLLNVRKKKRQPLYAALADAEALEPSRALYEEGLTGMEQEFEQYMKAVKLLEDSGIPQEVLKKEKTEVYEQLSEVNRKIRAEREKWKLCREICQQTPAMEQDIQKTEEHQKEVREHEHRRR</sequence>
<proteinExistence type="predicted"/>
<protein>
    <submittedName>
        <fullName evidence="3">Relaxase/mobilization nuclease domain-containing protein</fullName>
    </submittedName>
</protein>
<organism evidence="3 4">
    <name type="scientific">Oscillibacter hominis</name>
    <dbReference type="NCBI Taxonomy" id="2763056"/>
    <lineage>
        <taxon>Bacteria</taxon>
        <taxon>Bacillati</taxon>
        <taxon>Bacillota</taxon>
        <taxon>Clostridia</taxon>
        <taxon>Eubacteriales</taxon>
        <taxon>Oscillospiraceae</taxon>
        <taxon>Oscillibacter</taxon>
    </lineage>
</organism>
<evidence type="ECO:0000256" key="1">
    <source>
        <dbReference type="SAM" id="MobiDB-lite"/>
    </source>
</evidence>
<gene>
    <name evidence="3" type="ORF">H8790_04030</name>
</gene>
<reference evidence="3 4" key="1">
    <citation type="submission" date="2020-08" db="EMBL/GenBank/DDBJ databases">
        <authorList>
            <person name="Liu C."/>
            <person name="Sun Q."/>
        </authorList>
    </citation>
    <scope>NUCLEOTIDE SEQUENCE [LARGE SCALE GENOMIC DNA]</scope>
    <source>
        <strain evidence="3 4">NSJ-62</strain>
    </source>
</reference>